<keyword evidence="1" id="KW-0472">Membrane</keyword>
<dbReference type="Pfam" id="PF10745">
    <property type="entry name" value="DUF2530"/>
    <property type="match status" value="1"/>
</dbReference>
<dbReference type="Proteomes" id="UP001500212">
    <property type="component" value="Unassembled WGS sequence"/>
</dbReference>
<organism evidence="2 3">
    <name type="scientific">Actinoallomurus liliacearum</name>
    <dbReference type="NCBI Taxonomy" id="1080073"/>
    <lineage>
        <taxon>Bacteria</taxon>
        <taxon>Bacillati</taxon>
        <taxon>Actinomycetota</taxon>
        <taxon>Actinomycetes</taxon>
        <taxon>Streptosporangiales</taxon>
        <taxon>Thermomonosporaceae</taxon>
        <taxon>Actinoallomurus</taxon>
    </lineage>
</organism>
<sequence length="84" mass="9405">MSPERRHVPEPIKTNDVLTAAAGAAAFAVAFIVLLLVPLPARDHWWRWVCVTGFAMGVFGCWYIPRLQRAREAAAQRHAHTPET</sequence>
<reference evidence="3" key="1">
    <citation type="journal article" date="2019" name="Int. J. Syst. Evol. Microbiol.">
        <title>The Global Catalogue of Microorganisms (GCM) 10K type strain sequencing project: providing services to taxonomists for standard genome sequencing and annotation.</title>
        <authorList>
            <consortium name="The Broad Institute Genomics Platform"/>
            <consortium name="The Broad Institute Genome Sequencing Center for Infectious Disease"/>
            <person name="Wu L."/>
            <person name="Ma J."/>
        </authorList>
    </citation>
    <scope>NUCLEOTIDE SEQUENCE [LARGE SCALE GENOMIC DNA]</scope>
    <source>
        <strain evidence="3">JCM 17938</strain>
    </source>
</reference>
<feature type="transmembrane region" description="Helical" evidence="1">
    <location>
        <begin position="45"/>
        <end position="64"/>
    </location>
</feature>
<feature type="transmembrane region" description="Helical" evidence="1">
    <location>
        <begin position="20"/>
        <end position="39"/>
    </location>
</feature>
<comment type="caution">
    <text evidence="2">The sequence shown here is derived from an EMBL/GenBank/DDBJ whole genome shotgun (WGS) entry which is preliminary data.</text>
</comment>
<evidence type="ECO:0000313" key="2">
    <source>
        <dbReference type="EMBL" id="GAA4609225.1"/>
    </source>
</evidence>
<keyword evidence="3" id="KW-1185">Reference proteome</keyword>
<proteinExistence type="predicted"/>
<name>A0ABP8TNW4_9ACTN</name>
<dbReference type="RefSeq" id="WP_345355211.1">
    <property type="nucleotide sequence ID" value="NZ_BAABHJ010000008.1"/>
</dbReference>
<keyword evidence="1" id="KW-0812">Transmembrane</keyword>
<evidence type="ECO:0008006" key="4">
    <source>
        <dbReference type="Google" id="ProtNLM"/>
    </source>
</evidence>
<dbReference type="InterPro" id="IPR019681">
    <property type="entry name" value="DUF2530"/>
</dbReference>
<accession>A0ABP8TNW4</accession>
<evidence type="ECO:0000313" key="3">
    <source>
        <dbReference type="Proteomes" id="UP001500212"/>
    </source>
</evidence>
<gene>
    <name evidence="2" type="ORF">GCM10023195_36970</name>
</gene>
<dbReference type="EMBL" id="BAABHJ010000008">
    <property type="protein sequence ID" value="GAA4609225.1"/>
    <property type="molecule type" value="Genomic_DNA"/>
</dbReference>
<protein>
    <recommendedName>
        <fullName evidence="4">DUF2530 domain-containing protein</fullName>
    </recommendedName>
</protein>
<keyword evidence="1" id="KW-1133">Transmembrane helix</keyword>
<evidence type="ECO:0000256" key="1">
    <source>
        <dbReference type="SAM" id="Phobius"/>
    </source>
</evidence>